<evidence type="ECO:0000313" key="2">
    <source>
        <dbReference type="EMBL" id="PIQ06448.1"/>
    </source>
</evidence>
<accession>A0A2H0FIB5</accession>
<organism evidence="2 3">
    <name type="scientific">Candidatus Nealsonbacteria bacterium CG18_big_fil_WC_8_21_14_2_50_37_10</name>
    <dbReference type="NCBI Taxonomy" id="1974717"/>
    <lineage>
        <taxon>Bacteria</taxon>
        <taxon>Candidatus Nealsoniibacteriota</taxon>
    </lineage>
</organism>
<dbReference type="Gene3D" id="1.10.10.1250">
    <property type="entry name" value="RNA polymerase, subunit delta, N-terminal domain"/>
    <property type="match status" value="1"/>
</dbReference>
<dbReference type="Pfam" id="PF04545">
    <property type="entry name" value="Sigma70_r4"/>
    <property type="match status" value="1"/>
</dbReference>
<comment type="caution">
    <text evidence="2">The sequence shown here is derived from an EMBL/GenBank/DDBJ whole genome shotgun (WGS) entry which is preliminary data.</text>
</comment>
<dbReference type="SUPFAM" id="SSF88659">
    <property type="entry name" value="Sigma3 and sigma4 domains of RNA polymerase sigma factors"/>
    <property type="match status" value="1"/>
</dbReference>
<dbReference type="AlphaFoldDB" id="A0A2H0FIB5"/>
<dbReference type="EMBL" id="PCUC01000109">
    <property type="protein sequence ID" value="PIQ06448.1"/>
    <property type="molecule type" value="Genomic_DNA"/>
</dbReference>
<gene>
    <name evidence="2" type="ORF">COW72_01960</name>
</gene>
<sequence>MNFSYQKICQDILQDLSPRTGEVLSRRFGLNPPAGGGKRETLEAIGQDFGICRERVRQIEGDGFSKIKPKIEKYQKIFQYFTKQLKNYGDLKKEDILLAELGGEKWKSQVYFLLTLDSCLERFGESEDFHSLWTINRNSLQKAQELINSISRKLEKLGTPSALNEICPLVSLDKRFLESYLEISKKIQKNSEGLFGLIYWPEINPRGVRDKAYLAFKKAKTPLHFRKVAEFIEGALLQTVHNELIRDERFVLVGRGIYALREWGYEPGQVKDVILKILKDERKPLTKEEILEKALKQRLVKENTIFLNLSNTKYFLRDSQGKYIVKED</sequence>
<dbReference type="InterPro" id="IPR038087">
    <property type="entry name" value="RNAP_delta_N_dom_sf"/>
</dbReference>
<dbReference type="Gene3D" id="1.10.10.10">
    <property type="entry name" value="Winged helix-like DNA-binding domain superfamily/Winged helix DNA-binding domain"/>
    <property type="match status" value="1"/>
</dbReference>
<evidence type="ECO:0000313" key="3">
    <source>
        <dbReference type="Proteomes" id="UP000230778"/>
    </source>
</evidence>
<protein>
    <recommendedName>
        <fullName evidence="1">RNA polymerase sigma-70 region 4 domain-containing protein</fullName>
    </recommendedName>
</protein>
<evidence type="ECO:0000259" key="1">
    <source>
        <dbReference type="Pfam" id="PF04545"/>
    </source>
</evidence>
<dbReference type="InterPro" id="IPR050239">
    <property type="entry name" value="Sigma-70_RNA_pol_init_factors"/>
</dbReference>
<dbReference type="Proteomes" id="UP000230778">
    <property type="component" value="Unassembled WGS sequence"/>
</dbReference>
<dbReference type="InterPro" id="IPR007630">
    <property type="entry name" value="RNA_pol_sigma70_r4"/>
</dbReference>
<dbReference type="GO" id="GO:0003700">
    <property type="term" value="F:DNA-binding transcription factor activity"/>
    <property type="evidence" value="ECO:0007669"/>
    <property type="project" value="InterPro"/>
</dbReference>
<name>A0A2H0FIB5_9BACT</name>
<dbReference type="InterPro" id="IPR013324">
    <property type="entry name" value="RNA_pol_sigma_r3/r4-like"/>
</dbReference>
<proteinExistence type="predicted"/>
<feature type="domain" description="RNA polymerase sigma-70 region 4" evidence="1">
    <location>
        <begin position="13"/>
        <end position="68"/>
    </location>
</feature>
<dbReference type="PANTHER" id="PTHR30603:SF47">
    <property type="entry name" value="RNA POLYMERASE SIGMA FACTOR SIGD, CHLOROPLASTIC"/>
    <property type="match status" value="1"/>
</dbReference>
<reference evidence="2 3" key="1">
    <citation type="submission" date="2017-09" db="EMBL/GenBank/DDBJ databases">
        <title>Depth-based differentiation of microbial function through sediment-hosted aquifers and enrichment of novel symbionts in the deep terrestrial subsurface.</title>
        <authorList>
            <person name="Probst A.J."/>
            <person name="Ladd B."/>
            <person name="Jarett J.K."/>
            <person name="Geller-Mcgrath D.E."/>
            <person name="Sieber C.M."/>
            <person name="Emerson J.B."/>
            <person name="Anantharaman K."/>
            <person name="Thomas B.C."/>
            <person name="Malmstrom R."/>
            <person name="Stieglmeier M."/>
            <person name="Klingl A."/>
            <person name="Woyke T."/>
            <person name="Ryan C.M."/>
            <person name="Banfield J.F."/>
        </authorList>
    </citation>
    <scope>NUCLEOTIDE SEQUENCE [LARGE SCALE GENOMIC DNA]</scope>
    <source>
        <strain evidence="2">CG18_big_fil_WC_8_21_14_2_50_37_10</strain>
    </source>
</reference>
<dbReference type="InterPro" id="IPR036388">
    <property type="entry name" value="WH-like_DNA-bd_sf"/>
</dbReference>
<dbReference type="PANTHER" id="PTHR30603">
    <property type="entry name" value="RNA POLYMERASE SIGMA FACTOR RPO"/>
    <property type="match status" value="1"/>
</dbReference>
<dbReference type="GO" id="GO:0006352">
    <property type="term" value="P:DNA-templated transcription initiation"/>
    <property type="evidence" value="ECO:0007669"/>
    <property type="project" value="InterPro"/>
</dbReference>